<dbReference type="GO" id="GO:0003887">
    <property type="term" value="F:DNA-directed DNA polymerase activity"/>
    <property type="evidence" value="ECO:0007669"/>
    <property type="project" value="UniProtKB-KW"/>
</dbReference>
<keyword evidence="4" id="KW-0548">Nucleotidyltransferase</keyword>
<dbReference type="GO" id="GO:0006261">
    <property type="term" value="P:DNA-templated DNA replication"/>
    <property type="evidence" value="ECO:0007669"/>
    <property type="project" value="TreeGrafter"/>
</dbReference>
<keyword evidence="9" id="KW-0067">ATP-binding</keyword>
<evidence type="ECO:0000256" key="3">
    <source>
        <dbReference type="ARBA" id="ARBA00022679"/>
    </source>
</evidence>
<dbReference type="InterPro" id="IPR012763">
    <property type="entry name" value="DNA_pol_III_sug/sutau_N"/>
</dbReference>
<dbReference type="InterPro" id="IPR008921">
    <property type="entry name" value="DNA_pol3_clamp-load_cplx_C"/>
</dbReference>
<dbReference type="PANTHER" id="PTHR11669">
    <property type="entry name" value="REPLICATION FACTOR C / DNA POLYMERASE III GAMMA-TAU SUBUNIT"/>
    <property type="match status" value="1"/>
</dbReference>
<dbReference type="InterPro" id="IPR045085">
    <property type="entry name" value="HLD_clamp_pol_III_gamma_tau"/>
</dbReference>
<comment type="caution">
    <text evidence="13">The sequence shown here is derived from an EMBL/GenBank/DDBJ whole genome shotgun (WGS) entry which is preliminary data.</text>
</comment>
<dbReference type="NCBIfam" id="TIGR02397">
    <property type="entry name" value="dnaX_nterm"/>
    <property type="match status" value="1"/>
</dbReference>
<feature type="domain" description="AAA+ ATPase" evidence="12">
    <location>
        <begin position="37"/>
        <end position="179"/>
    </location>
</feature>
<keyword evidence="14" id="KW-1185">Reference proteome</keyword>
<reference evidence="13 14" key="1">
    <citation type="submission" date="2011-10" db="EMBL/GenBank/DDBJ databases">
        <title>The Genome Sequence of Lachnospiraceae bacterium ACC2.</title>
        <authorList>
            <consortium name="The Broad Institute Genome Sequencing Platform"/>
            <person name="Earl A."/>
            <person name="Ward D."/>
            <person name="Feldgarden M."/>
            <person name="Gevers D."/>
            <person name="Sizova M."/>
            <person name="Hazen A."/>
            <person name="Epstein S."/>
            <person name="Young S.K."/>
            <person name="Zeng Q."/>
            <person name="Gargeya S."/>
            <person name="Fitzgerald M."/>
            <person name="Haas B."/>
            <person name="Abouelleil A."/>
            <person name="Alvarado L."/>
            <person name="Arachchi H.M."/>
            <person name="Berlin A."/>
            <person name="Brown A."/>
            <person name="Chapman S.B."/>
            <person name="Chen Z."/>
            <person name="Dunbar C."/>
            <person name="Freedman E."/>
            <person name="Gearin G."/>
            <person name="Goldberg J."/>
            <person name="Griggs A."/>
            <person name="Gujja S."/>
            <person name="Heiman D."/>
            <person name="Howarth C."/>
            <person name="Larson L."/>
            <person name="Lui A."/>
            <person name="MacDonald P.J.P."/>
            <person name="Montmayeur A."/>
            <person name="Murphy C."/>
            <person name="Neiman D."/>
            <person name="Pearson M."/>
            <person name="Priest M."/>
            <person name="Roberts A."/>
            <person name="Saif S."/>
            <person name="Shea T."/>
            <person name="Shenoy N."/>
            <person name="Sisk P."/>
            <person name="Stolte C."/>
            <person name="Sykes S."/>
            <person name="Wortman J."/>
            <person name="Nusbaum C."/>
            <person name="Birren B."/>
        </authorList>
    </citation>
    <scope>NUCLEOTIDE SEQUENCE [LARGE SCALE GENOMIC DNA]</scope>
    <source>
        <strain evidence="13 14">ACC2</strain>
    </source>
</reference>
<dbReference type="NCBIfam" id="NF004046">
    <property type="entry name" value="PRK05563.1"/>
    <property type="match status" value="1"/>
</dbReference>
<evidence type="ECO:0000313" key="13">
    <source>
        <dbReference type="EMBL" id="EHO15726.1"/>
    </source>
</evidence>
<name>A0AA36Y3F2_9FIRM</name>
<keyword evidence="7" id="KW-0547">Nucleotide-binding</keyword>
<dbReference type="PRINTS" id="PR00300">
    <property type="entry name" value="CLPPROTEASEA"/>
</dbReference>
<dbReference type="Pfam" id="PF22608">
    <property type="entry name" value="DNAX_ATPase_lid"/>
    <property type="match status" value="1"/>
</dbReference>
<accession>A0AA36Y3F2</accession>
<evidence type="ECO:0000256" key="5">
    <source>
        <dbReference type="ARBA" id="ARBA00022705"/>
    </source>
</evidence>
<dbReference type="CDD" id="cd18137">
    <property type="entry name" value="HLD_clamp_pol_III_gamma_tau"/>
    <property type="match status" value="1"/>
</dbReference>
<keyword evidence="10" id="KW-0239">DNA-directed DNA polymerase</keyword>
<dbReference type="InterPro" id="IPR022754">
    <property type="entry name" value="DNA_pol_III_gamma-3"/>
</dbReference>
<keyword evidence="6" id="KW-0479">Metal-binding</keyword>
<dbReference type="InterPro" id="IPR001270">
    <property type="entry name" value="ClpA/B"/>
</dbReference>
<dbReference type="Gene3D" id="3.40.50.300">
    <property type="entry name" value="P-loop containing nucleotide triphosphate hydrolases"/>
    <property type="match status" value="1"/>
</dbReference>
<evidence type="ECO:0000256" key="8">
    <source>
        <dbReference type="ARBA" id="ARBA00022833"/>
    </source>
</evidence>
<evidence type="ECO:0000313" key="14">
    <source>
        <dbReference type="Proteomes" id="UP000018466"/>
    </source>
</evidence>
<dbReference type="Pfam" id="PF13177">
    <property type="entry name" value="DNA_pol3_delta2"/>
    <property type="match status" value="1"/>
</dbReference>
<gene>
    <name evidence="13" type="ORF">HMPREF9623_02047</name>
</gene>
<sequence length="531" mass="58722">MAYVALYRKWRPKNFDEVKGQDAVCTALRNQIETGRVGHAYLFCGTRGTGKTSVAKIMARAVNCENPVNGNPCGVCASCRAILSESSMNVQEIDAASNNGVDNIRDIKEQVQYPPTDGKYRVFIIDEVHMLSSGAFNALLKTLEEPPSYVIFILATTEQSRIPVTVLSRCQRYDFRRITTDTIAARLTELASAEHIQAEEAALRYIAAQADGAMRDALSLLDECVAFCPDGEIRYEAVLNILGAVDVEVFSKLFRALLYGKTGEALALLNRAFLEGRELGQFNADFLWYLRNLLVLKTAEHAEGLVDSAGERLQLLRADAELANKAVLLRAIRVQAELSQQLRYASDKRTLTELALIRLAEPEMDTDGDALLSRIARLEKRLQDVAKNGIPVATAVTPAPAETEVVQENTAYAEVKEIALSRPAYEDFMKVRSELGSIAESLGGMYAPALHSCELIAEESGKLTVCCPNEVTEGVLGNGGLDALRDCLRERYGKEFQLGLARKTGQTAARNYRMTEEELREQIHFPLEREE</sequence>
<evidence type="ECO:0000256" key="2">
    <source>
        <dbReference type="ARBA" id="ARBA00012417"/>
    </source>
</evidence>
<evidence type="ECO:0000256" key="1">
    <source>
        <dbReference type="ARBA" id="ARBA00006360"/>
    </source>
</evidence>
<proteinExistence type="inferred from homology"/>
<keyword evidence="5" id="KW-0235">DNA replication</keyword>
<evidence type="ECO:0000256" key="7">
    <source>
        <dbReference type="ARBA" id="ARBA00022741"/>
    </source>
</evidence>
<dbReference type="SMART" id="SM00382">
    <property type="entry name" value="AAA"/>
    <property type="match status" value="1"/>
</dbReference>
<dbReference type="GO" id="GO:0003677">
    <property type="term" value="F:DNA binding"/>
    <property type="evidence" value="ECO:0007669"/>
    <property type="project" value="InterPro"/>
</dbReference>
<dbReference type="EC" id="2.7.7.7" evidence="2"/>
<evidence type="ECO:0000259" key="12">
    <source>
        <dbReference type="SMART" id="SM00382"/>
    </source>
</evidence>
<protein>
    <recommendedName>
        <fullName evidence="2">DNA-directed DNA polymerase</fullName>
        <ecNumber evidence="2">2.7.7.7</ecNumber>
    </recommendedName>
</protein>
<keyword evidence="8" id="KW-0862">Zinc</keyword>
<dbReference type="FunFam" id="3.40.50.300:FF:000014">
    <property type="entry name" value="DNA polymerase III subunit gamma/tau"/>
    <property type="match status" value="1"/>
</dbReference>
<dbReference type="FunFam" id="1.10.8.60:FF:000013">
    <property type="entry name" value="DNA polymerase III subunit gamma/tau"/>
    <property type="match status" value="1"/>
</dbReference>
<comment type="catalytic activity">
    <reaction evidence="11">
        <text>DNA(n) + a 2'-deoxyribonucleoside 5'-triphosphate = DNA(n+1) + diphosphate</text>
        <dbReference type="Rhea" id="RHEA:22508"/>
        <dbReference type="Rhea" id="RHEA-COMP:17339"/>
        <dbReference type="Rhea" id="RHEA-COMP:17340"/>
        <dbReference type="ChEBI" id="CHEBI:33019"/>
        <dbReference type="ChEBI" id="CHEBI:61560"/>
        <dbReference type="ChEBI" id="CHEBI:173112"/>
        <dbReference type="EC" id="2.7.7.7"/>
    </reaction>
</comment>
<dbReference type="InterPro" id="IPR050238">
    <property type="entry name" value="DNA_Rep/Repair_Clamp_Loader"/>
</dbReference>
<evidence type="ECO:0000256" key="11">
    <source>
        <dbReference type="ARBA" id="ARBA00049244"/>
    </source>
</evidence>
<dbReference type="Gene3D" id="1.10.8.60">
    <property type="match status" value="1"/>
</dbReference>
<dbReference type="InterPro" id="IPR003593">
    <property type="entry name" value="AAA+_ATPase"/>
</dbReference>
<comment type="similarity">
    <text evidence="1">Belongs to the DnaX/STICHEL family.</text>
</comment>
<evidence type="ECO:0000256" key="4">
    <source>
        <dbReference type="ARBA" id="ARBA00022695"/>
    </source>
</evidence>
<dbReference type="RefSeq" id="WP_009533853.1">
    <property type="nucleotide sequence ID" value="NZ_JH590865.1"/>
</dbReference>
<dbReference type="InterPro" id="IPR027417">
    <property type="entry name" value="P-loop_NTPase"/>
</dbReference>
<dbReference type="CDD" id="cd00009">
    <property type="entry name" value="AAA"/>
    <property type="match status" value="1"/>
</dbReference>
<organism evidence="13 14">
    <name type="scientific">Stomatobaculum longum</name>
    <dbReference type="NCBI Taxonomy" id="796942"/>
    <lineage>
        <taxon>Bacteria</taxon>
        <taxon>Bacillati</taxon>
        <taxon>Bacillota</taxon>
        <taxon>Clostridia</taxon>
        <taxon>Lachnospirales</taxon>
        <taxon>Lachnospiraceae</taxon>
        <taxon>Stomatobaculum</taxon>
    </lineage>
</organism>
<evidence type="ECO:0000256" key="10">
    <source>
        <dbReference type="ARBA" id="ARBA00022932"/>
    </source>
</evidence>
<dbReference type="Proteomes" id="UP000018466">
    <property type="component" value="Unassembled WGS sequence"/>
</dbReference>
<keyword evidence="3" id="KW-0808">Transferase</keyword>
<dbReference type="SUPFAM" id="SSF48019">
    <property type="entry name" value="post-AAA+ oligomerization domain-like"/>
    <property type="match status" value="1"/>
</dbReference>
<evidence type="ECO:0000256" key="6">
    <source>
        <dbReference type="ARBA" id="ARBA00022723"/>
    </source>
</evidence>
<evidence type="ECO:0000256" key="9">
    <source>
        <dbReference type="ARBA" id="ARBA00022840"/>
    </source>
</evidence>
<dbReference type="GeneID" id="86941761"/>
<dbReference type="Gene3D" id="1.20.272.10">
    <property type="match status" value="1"/>
</dbReference>
<dbReference type="PANTHER" id="PTHR11669:SF0">
    <property type="entry name" value="PROTEIN STICHEL-LIKE 2"/>
    <property type="match status" value="1"/>
</dbReference>
<dbReference type="EMBL" id="AGEL01000015">
    <property type="protein sequence ID" value="EHO15726.1"/>
    <property type="molecule type" value="Genomic_DNA"/>
</dbReference>
<dbReference type="Pfam" id="PF12169">
    <property type="entry name" value="DNA_pol3_gamma3"/>
    <property type="match status" value="1"/>
</dbReference>
<dbReference type="GO" id="GO:0005524">
    <property type="term" value="F:ATP binding"/>
    <property type="evidence" value="ECO:0007669"/>
    <property type="project" value="UniProtKB-KW"/>
</dbReference>
<dbReference type="GO" id="GO:0009360">
    <property type="term" value="C:DNA polymerase III complex"/>
    <property type="evidence" value="ECO:0007669"/>
    <property type="project" value="InterPro"/>
</dbReference>
<dbReference type="GO" id="GO:0046872">
    <property type="term" value="F:metal ion binding"/>
    <property type="evidence" value="ECO:0007669"/>
    <property type="project" value="UniProtKB-KW"/>
</dbReference>
<dbReference type="AlphaFoldDB" id="A0AA36Y3F2"/>
<dbReference type="SUPFAM" id="SSF52540">
    <property type="entry name" value="P-loop containing nucleoside triphosphate hydrolases"/>
    <property type="match status" value="1"/>
</dbReference>